<feature type="region of interest" description="Disordered" evidence="1">
    <location>
        <begin position="55"/>
        <end position="130"/>
    </location>
</feature>
<comment type="caution">
    <text evidence="2">The sequence shown here is derived from an EMBL/GenBank/DDBJ whole genome shotgun (WGS) entry which is preliminary data.</text>
</comment>
<gene>
    <name evidence="2" type="ORF">KC19_3G011400</name>
</gene>
<evidence type="ECO:0000256" key="1">
    <source>
        <dbReference type="SAM" id="MobiDB-lite"/>
    </source>
</evidence>
<feature type="compositionally biased region" description="Basic and acidic residues" evidence="1">
    <location>
        <begin position="69"/>
        <end position="112"/>
    </location>
</feature>
<evidence type="ECO:0000313" key="2">
    <source>
        <dbReference type="EMBL" id="KAG0581810.1"/>
    </source>
</evidence>
<evidence type="ECO:0000313" key="3">
    <source>
        <dbReference type="Proteomes" id="UP000822688"/>
    </source>
</evidence>
<sequence>MDALRLHKGTVLPGRERMRETRRFLQASRQRAARGSLLQGLRSFLTADSFMYGPLLEESPPSTQAVNRLSDDDSEPRTPDDGSLRDNDTNGREGETHPDKNVEDNGHDETPRRHQGSHSTQTILSVQRTTRTGRTVVPSADGNCRTPTSAVRVKEGDEGSFLLRDQNEDVTSSMTSSYDDEDLIPLDNEIACKVVQMLLTKVGGRHSTELGLNVDAGDEEVEKWFLAVTLFHRHLTFDVLKKTFQKLESANIVSVRGVLHMEEDDIADILETAGYTTYKHRAAARIRKLAVQLGTEYEGRVSSLKHIQDSHELCRHISNLHGLTTNTCNVFLRELRGIWPGAAADYDKRTNRAAMHLRIAECGKSEEQTSNKSSVSNPPISLKQIAHDAEVDERDLEVALVKLGLAHERHYRDCPGGPVCNFLVAPSTAANGED</sequence>
<dbReference type="GO" id="GO:0003824">
    <property type="term" value="F:catalytic activity"/>
    <property type="evidence" value="ECO:0007669"/>
    <property type="project" value="InterPro"/>
</dbReference>
<dbReference type="GO" id="GO:0006281">
    <property type="term" value="P:DNA repair"/>
    <property type="evidence" value="ECO:0007669"/>
    <property type="project" value="InterPro"/>
</dbReference>
<dbReference type="InterPro" id="IPR011257">
    <property type="entry name" value="DNA_glycosylase"/>
</dbReference>
<protein>
    <submittedName>
        <fullName evidence="2">Uncharacterized protein</fullName>
    </submittedName>
</protein>
<accession>A0A8T0IDL0</accession>
<dbReference type="AlphaFoldDB" id="A0A8T0IDL0"/>
<keyword evidence="3" id="KW-1185">Reference proteome</keyword>
<dbReference type="EMBL" id="CM026423">
    <property type="protein sequence ID" value="KAG0581810.1"/>
    <property type="molecule type" value="Genomic_DNA"/>
</dbReference>
<reference evidence="2" key="1">
    <citation type="submission" date="2020-06" db="EMBL/GenBank/DDBJ databases">
        <title>WGS assembly of Ceratodon purpureus strain R40.</title>
        <authorList>
            <person name="Carey S.B."/>
            <person name="Jenkins J."/>
            <person name="Shu S."/>
            <person name="Lovell J.T."/>
            <person name="Sreedasyam A."/>
            <person name="Maumus F."/>
            <person name="Tiley G.P."/>
            <person name="Fernandez-Pozo N."/>
            <person name="Barry K."/>
            <person name="Chen C."/>
            <person name="Wang M."/>
            <person name="Lipzen A."/>
            <person name="Daum C."/>
            <person name="Saski C.A."/>
            <person name="Payton A.C."/>
            <person name="Mcbreen J.C."/>
            <person name="Conrad R.E."/>
            <person name="Kollar L.M."/>
            <person name="Olsson S."/>
            <person name="Huttunen S."/>
            <person name="Landis J.B."/>
            <person name="Wickett N.J."/>
            <person name="Johnson M.G."/>
            <person name="Rensing S.A."/>
            <person name="Grimwood J."/>
            <person name="Schmutz J."/>
            <person name="Mcdaniel S.F."/>
        </authorList>
    </citation>
    <scope>NUCLEOTIDE SEQUENCE</scope>
    <source>
        <strain evidence="2">R40</strain>
    </source>
</reference>
<name>A0A8T0IDL0_CERPU</name>
<proteinExistence type="predicted"/>
<organism evidence="2 3">
    <name type="scientific">Ceratodon purpureus</name>
    <name type="common">Fire moss</name>
    <name type="synonym">Dicranum purpureum</name>
    <dbReference type="NCBI Taxonomy" id="3225"/>
    <lineage>
        <taxon>Eukaryota</taxon>
        <taxon>Viridiplantae</taxon>
        <taxon>Streptophyta</taxon>
        <taxon>Embryophyta</taxon>
        <taxon>Bryophyta</taxon>
        <taxon>Bryophytina</taxon>
        <taxon>Bryopsida</taxon>
        <taxon>Dicranidae</taxon>
        <taxon>Pseudoditrichales</taxon>
        <taxon>Ditrichaceae</taxon>
        <taxon>Ceratodon</taxon>
    </lineage>
</organism>
<dbReference type="SUPFAM" id="SSF48150">
    <property type="entry name" value="DNA-glycosylase"/>
    <property type="match status" value="1"/>
</dbReference>
<dbReference type="Proteomes" id="UP000822688">
    <property type="component" value="Chromosome 3"/>
</dbReference>